<keyword evidence="1" id="KW-0812">Transmembrane</keyword>
<dbReference type="RefSeq" id="WP_315606512.1">
    <property type="nucleotide sequence ID" value="NZ_CP130318.1"/>
</dbReference>
<keyword evidence="3" id="KW-1185">Reference proteome</keyword>
<evidence type="ECO:0000256" key="1">
    <source>
        <dbReference type="SAM" id="Phobius"/>
    </source>
</evidence>
<sequence length="189" mass="20548">MALLTEWIVSLPTWTIIRVSGLVSYGLLFVGICLGILYSLPFRLSWTKALVYRLHTVTLGAGFFIGVGHAMLLVVDAYMPFGWKELLVPFAAANAPLWNGLGTLAEYGMLVVFLTTDLKNVLGRRSWRMLHMLAYPVFIMALLHGIGVGTDTPSRAVQALYGASGAIVLGLTVYRAGAAGRSKTQRMNA</sequence>
<feature type="transmembrane region" description="Helical" evidence="1">
    <location>
        <begin position="159"/>
        <end position="177"/>
    </location>
</feature>
<keyword evidence="1" id="KW-1133">Transmembrane helix</keyword>
<gene>
    <name evidence="2" type="ORF">MJA45_06790</name>
</gene>
<protein>
    <submittedName>
        <fullName evidence="2">Ferric reductase</fullName>
    </submittedName>
</protein>
<accession>A0AA96RJ05</accession>
<feature type="transmembrane region" description="Helical" evidence="1">
    <location>
        <begin position="95"/>
        <end position="115"/>
    </location>
</feature>
<dbReference type="KEGG" id="paun:MJA45_06790"/>
<organism evidence="2 3">
    <name type="scientific">Paenibacillus aurantius</name>
    <dbReference type="NCBI Taxonomy" id="2918900"/>
    <lineage>
        <taxon>Bacteria</taxon>
        <taxon>Bacillati</taxon>
        <taxon>Bacillota</taxon>
        <taxon>Bacilli</taxon>
        <taxon>Bacillales</taxon>
        <taxon>Paenibacillaceae</taxon>
        <taxon>Paenibacillus</taxon>
    </lineage>
</organism>
<keyword evidence="1" id="KW-0472">Membrane</keyword>
<dbReference type="Proteomes" id="UP001305702">
    <property type="component" value="Chromosome"/>
</dbReference>
<feature type="transmembrane region" description="Helical" evidence="1">
    <location>
        <begin position="16"/>
        <end position="38"/>
    </location>
</feature>
<feature type="transmembrane region" description="Helical" evidence="1">
    <location>
        <begin position="127"/>
        <end position="147"/>
    </location>
</feature>
<reference evidence="2 3" key="1">
    <citation type="submission" date="2022-02" db="EMBL/GenBank/DDBJ databases">
        <title>Paenibacillus sp. MBLB1776 Whole Genome Shotgun Sequencing.</title>
        <authorList>
            <person name="Hwang C.Y."/>
            <person name="Cho E.-S."/>
            <person name="Seo M.-J."/>
        </authorList>
    </citation>
    <scope>NUCLEOTIDE SEQUENCE [LARGE SCALE GENOMIC DNA]</scope>
    <source>
        <strain evidence="2 3">MBLB1776</strain>
    </source>
</reference>
<feature type="transmembrane region" description="Helical" evidence="1">
    <location>
        <begin position="50"/>
        <end position="75"/>
    </location>
</feature>
<dbReference type="EMBL" id="CP130318">
    <property type="protein sequence ID" value="WNQ12734.1"/>
    <property type="molecule type" value="Genomic_DNA"/>
</dbReference>
<evidence type="ECO:0000313" key="2">
    <source>
        <dbReference type="EMBL" id="WNQ12734.1"/>
    </source>
</evidence>
<name>A0AA96RJ05_9BACL</name>
<evidence type="ECO:0000313" key="3">
    <source>
        <dbReference type="Proteomes" id="UP001305702"/>
    </source>
</evidence>
<proteinExistence type="predicted"/>
<dbReference type="AlphaFoldDB" id="A0AA96RJ05"/>